<dbReference type="OrthoDB" id="7567258at2"/>
<dbReference type="STRING" id="536979.SAMN04488055_1190"/>
<evidence type="ECO:0000313" key="3">
    <source>
        <dbReference type="EMBL" id="SIN76065.1"/>
    </source>
</evidence>
<keyword evidence="4" id="KW-1185">Reference proteome</keyword>
<feature type="domain" description="DUF6265" evidence="2">
    <location>
        <begin position="28"/>
        <end position="140"/>
    </location>
</feature>
<protein>
    <recommendedName>
        <fullName evidence="2">DUF6265 domain-containing protein</fullName>
    </recommendedName>
</protein>
<name>A0A1N6DZ60_9BACT</name>
<accession>A0A1N6DZ60</accession>
<reference evidence="3 4" key="1">
    <citation type="submission" date="2016-11" db="EMBL/GenBank/DDBJ databases">
        <authorList>
            <person name="Jaros S."/>
            <person name="Januszkiewicz K."/>
            <person name="Wedrychowicz H."/>
        </authorList>
    </citation>
    <scope>NUCLEOTIDE SEQUENCE [LARGE SCALE GENOMIC DNA]</scope>
    <source>
        <strain evidence="3 4">DSM 24787</strain>
    </source>
</reference>
<dbReference type="Proteomes" id="UP000185003">
    <property type="component" value="Unassembled WGS sequence"/>
</dbReference>
<dbReference type="EMBL" id="FSRA01000001">
    <property type="protein sequence ID" value="SIN76065.1"/>
    <property type="molecule type" value="Genomic_DNA"/>
</dbReference>
<organism evidence="3 4">
    <name type="scientific">Chitinophaga niabensis</name>
    <dbReference type="NCBI Taxonomy" id="536979"/>
    <lineage>
        <taxon>Bacteria</taxon>
        <taxon>Pseudomonadati</taxon>
        <taxon>Bacteroidota</taxon>
        <taxon>Chitinophagia</taxon>
        <taxon>Chitinophagales</taxon>
        <taxon>Chitinophagaceae</taxon>
        <taxon>Chitinophaga</taxon>
    </lineage>
</organism>
<dbReference type="Pfam" id="PF19780">
    <property type="entry name" value="DUF6265"/>
    <property type="match status" value="1"/>
</dbReference>
<dbReference type="AlphaFoldDB" id="A0A1N6DZ60"/>
<keyword evidence="1" id="KW-0732">Signal</keyword>
<dbReference type="InterPro" id="IPR046232">
    <property type="entry name" value="DUF6265"/>
</dbReference>
<feature type="chain" id="PRO_5009935565" description="DUF6265 domain-containing protein" evidence="1">
    <location>
        <begin position="21"/>
        <end position="153"/>
    </location>
</feature>
<evidence type="ECO:0000259" key="2">
    <source>
        <dbReference type="Pfam" id="PF19780"/>
    </source>
</evidence>
<gene>
    <name evidence="3" type="ORF">SAMN04488055_1190</name>
</gene>
<dbReference type="RefSeq" id="WP_074238351.1">
    <property type="nucleotide sequence ID" value="NZ_FSRA01000001.1"/>
</dbReference>
<evidence type="ECO:0000313" key="4">
    <source>
        <dbReference type="Proteomes" id="UP000185003"/>
    </source>
</evidence>
<evidence type="ECO:0000256" key="1">
    <source>
        <dbReference type="SAM" id="SignalP"/>
    </source>
</evidence>
<sequence length="153" mass="17894">MKYFFLAGLLVLSLRLSAQAPHIKDLGFISGNWVMQHEWGDMEESWSTPMGNSMMGSFRCVKDGKPLFYEFMLIEQTDSMPVMYLRHFNPGSIGWEDKDKPHVYPLSLLEKNKVVFEKADKKLRLMFVRKDEQHLTITLDEDGKETVFDLRLK</sequence>
<feature type="signal peptide" evidence="1">
    <location>
        <begin position="1"/>
        <end position="20"/>
    </location>
</feature>
<proteinExistence type="predicted"/>